<dbReference type="KEGG" id="crie:AK829_07185"/>
<dbReference type="Proteomes" id="UP000060016">
    <property type="component" value="Chromosome"/>
</dbReference>
<evidence type="ECO:0000313" key="3">
    <source>
        <dbReference type="Proteomes" id="UP000060016"/>
    </source>
</evidence>
<dbReference type="PATRIC" id="fig|156976.3.peg.1433"/>
<dbReference type="EMBL" id="CP012342">
    <property type="protein sequence ID" value="AKV59330.1"/>
    <property type="molecule type" value="Genomic_DNA"/>
</dbReference>
<organism evidence="1 3">
    <name type="scientific">Corynebacterium riegelii</name>
    <dbReference type="NCBI Taxonomy" id="156976"/>
    <lineage>
        <taxon>Bacteria</taxon>
        <taxon>Bacillati</taxon>
        <taxon>Actinomycetota</taxon>
        <taxon>Actinomycetes</taxon>
        <taxon>Mycobacteriales</taxon>
        <taxon>Corynebacteriaceae</taxon>
        <taxon>Corynebacterium</taxon>
    </lineage>
</organism>
<evidence type="ECO:0000313" key="1">
    <source>
        <dbReference type="EMBL" id="AKV58980.1"/>
    </source>
</evidence>
<dbReference type="KEGG" id="crie:AK829_09465"/>
<dbReference type="AlphaFoldDB" id="A0A0K1RC24"/>
<reference evidence="1 3" key="1">
    <citation type="submission" date="2015-08" db="EMBL/GenBank/DDBJ databases">
        <authorList>
            <person name="Babu N.S."/>
            <person name="Beckwith C.J."/>
            <person name="Beseler K.G."/>
            <person name="Brison A."/>
            <person name="Carone J.V."/>
            <person name="Caskin T.P."/>
            <person name="Diamond M."/>
            <person name="Durham M.E."/>
            <person name="Foxe J.M."/>
            <person name="Go M."/>
            <person name="Henderson B.A."/>
            <person name="Jones I.B."/>
            <person name="McGettigan J.A."/>
            <person name="Micheletti S.J."/>
            <person name="Nasrallah M.E."/>
            <person name="Ortiz D."/>
            <person name="Piller C.R."/>
            <person name="Privatt S.R."/>
            <person name="Schneider S.L."/>
            <person name="Sharp S."/>
            <person name="Smith T.C."/>
            <person name="Stanton J.D."/>
            <person name="Ullery H.E."/>
            <person name="Wilson R.J."/>
            <person name="Serrano M.G."/>
            <person name="Buck G."/>
            <person name="Lee V."/>
            <person name="Wang Y."/>
            <person name="Carvalho R."/>
            <person name="Voegtly L."/>
            <person name="Shi R."/>
            <person name="Duckworth R."/>
            <person name="Johnson A."/>
            <person name="Loviza R."/>
            <person name="Walstead R."/>
            <person name="Shah Z."/>
            <person name="Kiflezghi M."/>
            <person name="Wade K."/>
            <person name="Ball S.L."/>
            <person name="Bradley K.W."/>
            <person name="Asai D.J."/>
            <person name="Bowman C.A."/>
            <person name="Russell D.A."/>
            <person name="Pope W.H."/>
            <person name="Jacobs-Sera D."/>
            <person name="Hendrix R.W."/>
            <person name="Hatfull G.F."/>
        </authorList>
    </citation>
    <scope>NUCLEOTIDE SEQUENCE [LARGE SCALE GENOMIC DNA]</scope>
    <source>
        <strain evidence="1 3">PUDD_83A45</strain>
    </source>
</reference>
<evidence type="ECO:0000313" key="2">
    <source>
        <dbReference type="EMBL" id="AKV59330.1"/>
    </source>
</evidence>
<accession>A0A0K1RC24</accession>
<protein>
    <recommendedName>
        <fullName evidence="4">Transposase</fullName>
    </recommendedName>
</protein>
<sequence>MLDGFDIVSLVHQYVERPYGEKQAFLEKHGIERVTMMRWIRRIEDGTLARYLHQEGFGNDRKR</sequence>
<name>A0A0K1RC24_9CORY</name>
<evidence type="ECO:0008006" key="4">
    <source>
        <dbReference type="Google" id="ProtNLM"/>
    </source>
</evidence>
<keyword evidence="3" id="KW-1185">Reference proteome</keyword>
<gene>
    <name evidence="1" type="ORF">AK829_07185</name>
    <name evidence="2" type="ORF">AK829_09465</name>
</gene>
<proteinExistence type="predicted"/>
<dbReference type="EMBL" id="CP012342">
    <property type="protein sequence ID" value="AKV58980.1"/>
    <property type="molecule type" value="Genomic_DNA"/>
</dbReference>